<evidence type="ECO:0000313" key="2">
    <source>
        <dbReference type="Proteomes" id="UP001168694"/>
    </source>
</evidence>
<organism evidence="1 2">
    <name type="scientific">Fictibacillus terranigra</name>
    <dbReference type="NCBI Taxonomy" id="3058424"/>
    <lineage>
        <taxon>Bacteria</taxon>
        <taxon>Bacillati</taxon>
        <taxon>Bacillota</taxon>
        <taxon>Bacilli</taxon>
        <taxon>Bacillales</taxon>
        <taxon>Fictibacillaceae</taxon>
        <taxon>Fictibacillus</taxon>
    </lineage>
</organism>
<sequence length="227" mass="26144">MLKLLDSLGLHTLYMVTTDSYPGIEPFFGLGQLSEVQLASLEEHRVPITTEQVKEGAGGWDAYSSSNPLDLTGWLHQTKCQLPFAKRAMKRHLDYYPSLKNGLNQVEELAFQYMYDGITSFHELFHKVSGQRLDDGLSDLHFAALLDQVQKGPKPLIKRTEGTLPRYNIEPEDAVIELTYEGIEVLMEREDRFDYTSADWWLGGVYNERGTWRWDGQNLINTQERQR</sequence>
<dbReference type="EMBL" id="JAUHLN010000004">
    <property type="protein sequence ID" value="MDN4075151.1"/>
    <property type="molecule type" value="Genomic_DNA"/>
</dbReference>
<evidence type="ECO:0000313" key="1">
    <source>
        <dbReference type="EMBL" id="MDN4075151.1"/>
    </source>
</evidence>
<proteinExistence type="predicted"/>
<reference evidence="1" key="1">
    <citation type="submission" date="2023-06" db="EMBL/GenBank/DDBJ databases">
        <title>Draft Genome Sequences of Representative Paenibacillus Polymyxa, Bacillus cereus, Fictibacillus sp., and Brevibacillus agri Strains Isolated from Amazonian Dark Earth.</title>
        <authorList>
            <person name="Pellegrinetti T.A."/>
            <person name="Cunha I.C.M."/>
            <person name="Chaves M.G."/>
            <person name="Freitas A.S."/>
            <person name="Silva A.V.R."/>
            <person name="Tsai S.M."/>
            <person name="Mendes L.W."/>
        </authorList>
    </citation>
    <scope>NUCLEOTIDE SEQUENCE</scope>
    <source>
        <strain evidence="1">CENA-BCM004</strain>
    </source>
</reference>
<accession>A0ABT8EB45</accession>
<protein>
    <submittedName>
        <fullName evidence="1">Uncharacterized protein</fullName>
    </submittedName>
</protein>
<comment type="caution">
    <text evidence="1">The sequence shown here is derived from an EMBL/GenBank/DDBJ whole genome shotgun (WGS) entry which is preliminary data.</text>
</comment>
<name>A0ABT8EB45_9BACL</name>
<gene>
    <name evidence="1" type="ORF">QYF49_19460</name>
</gene>
<dbReference type="Proteomes" id="UP001168694">
    <property type="component" value="Unassembled WGS sequence"/>
</dbReference>
<keyword evidence="2" id="KW-1185">Reference proteome</keyword>